<dbReference type="Gene3D" id="1.25.10.10">
    <property type="entry name" value="Leucine-rich Repeat Variant"/>
    <property type="match status" value="1"/>
</dbReference>
<dbReference type="InterPro" id="IPR011990">
    <property type="entry name" value="TPR-like_helical_dom_sf"/>
</dbReference>
<dbReference type="OrthoDB" id="1872379at2759"/>
<dbReference type="InterPro" id="IPR058868">
    <property type="entry name" value="ARM_7"/>
</dbReference>
<proteinExistence type="predicted"/>
<dbReference type="Proteomes" id="UP000298416">
    <property type="component" value="Unassembled WGS sequence"/>
</dbReference>
<reference evidence="2" key="2">
    <citation type="submission" date="2020-08" db="EMBL/GenBank/DDBJ databases">
        <title>Plant Genome Project.</title>
        <authorList>
            <person name="Zhang R.-G."/>
        </authorList>
    </citation>
    <scope>NUCLEOTIDE SEQUENCE</scope>
    <source>
        <strain evidence="2">Huo1</strain>
        <tissue evidence="2">Leaf</tissue>
    </source>
</reference>
<organism evidence="2">
    <name type="scientific">Salvia splendens</name>
    <name type="common">Scarlet sage</name>
    <dbReference type="NCBI Taxonomy" id="180675"/>
    <lineage>
        <taxon>Eukaryota</taxon>
        <taxon>Viridiplantae</taxon>
        <taxon>Streptophyta</taxon>
        <taxon>Embryophyta</taxon>
        <taxon>Tracheophyta</taxon>
        <taxon>Spermatophyta</taxon>
        <taxon>Magnoliopsida</taxon>
        <taxon>eudicotyledons</taxon>
        <taxon>Gunneridae</taxon>
        <taxon>Pentapetalae</taxon>
        <taxon>asterids</taxon>
        <taxon>lamiids</taxon>
        <taxon>Lamiales</taxon>
        <taxon>Lamiaceae</taxon>
        <taxon>Nepetoideae</taxon>
        <taxon>Mentheae</taxon>
        <taxon>Salviinae</taxon>
        <taxon>Salvia</taxon>
        <taxon>Salvia subgen. Calosphace</taxon>
        <taxon>core Calosphace</taxon>
    </lineage>
</organism>
<comment type="caution">
    <text evidence="2">The sequence shown here is derived from an EMBL/GenBank/DDBJ whole genome shotgun (WGS) entry which is preliminary data.</text>
</comment>
<dbReference type="SUPFAM" id="SSF48452">
    <property type="entry name" value="TPR-like"/>
    <property type="match status" value="1"/>
</dbReference>
<dbReference type="InterPro" id="IPR011989">
    <property type="entry name" value="ARM-like"/>
</dbReference>
<accession>A0A8X8ZF65</accession>
<dbReference type="PANTHER" id="PTHR46578:SF1">
    <property type="entry name" value="ARM-REPEAT_TETRATRICOPEPTIDE REPEAT (TPR)-LIKE PROTEIN"/>
    <property type="match status" value="1"/>
</dbReference>
<protein>
    <recommendedName>
        <fullName evidence="1">ARM repeat N-terminal plant domain-containing protein</fullName>
    </recommendedName>
</protein>
<gene>
    <name evidence="2" type="ORF">SASPL_134738</name>
</gene>
<dbReference type="AlphaFoldDB" id="A0A8X8ZF65"/>
<dbReference type="InterPro" id="IPR016024">
    <property type="entry name" value="ARM-type_fold"/>
</dbReference>
<evidence type="ECO:0000313" key="3">
    <source>
        <dbReference type="Proteomes" id="UP000298416"/>
    </source>
</evidence>
<feature type="domain" description="ARM repeat N-terminal plant" evidence="1">
    <location>
        <begin position="8"/>
        <end position="247"/>
    </location>
</feature>
<sequence length="598" mass="68019">MTHLKNIMSKSSCFFCIMKEQDSPIRKSKIQDYLKGIPFLDNEQLILVVSELWSLAMTRPDDEELLSLGLFQSMTILMNKAIHDRSWLLKHQNIYIPYYAAHIVGSYTMKRAYSAARAVDSGVVQPLLGLLRGEMSWVEQRVAVRALGHLASYEKTFEAVAVYEEEVVELAMNLAVSCLEKVYKEFVGVKDGRGRVRYHCNLLTRGEGGVEMEGRKAEEWASQLQCWSIHLLNCFAVKERCLHLICKREFLEKLCGVWGGLANHASPGGVGLIRILCHTRVGRESISRSKNVIESLCNVSRSSDEWQYMGIDCLLLLLKDVDSRHSVIESAALCLVDLVELRILGNRRSLGDSITRTLLHEYKKPKIKNGDINVQRSLEMIWLLKVERKRREKLMSRERIEERRVMVKLIKQQGNHHFLVGNVGEAISKYSEALEICPLKHRNERMIVYSKRANCHLFLRDGDAAISDATCALCLSSPPNSHGISLWIRAQAYDMKGMAKESLMDCIVFMNVCISSGGGSGGRVLYYVVRMIYKQMEKTWLFREARIKVKEEVGIQEKKCKNYGSGLSTIMEEPYVVRDGIGIKKIERVISGISNKTV</sequence>
<dbReference type="PANTHER" id="PTHR46578">
    <property type="entry name" value="ARM-REPEAT/TETRATRICOPEPTIDE REPEAT (TPR)-LIKE PROTEIN"/>
    <property type="match status" value="1"/>
</dbReference>
<dbReference type="Gene3D" id="1.25.40.10">
    <property type="entry name" value="Tetratricopeptide repeat domain"/>
    <property type="match status" value="1"/>
</dbReference>
<keyword evidence="3" id="KW-1185">Reference proteome</keyword>
<dbReference type="SUPFAM" id="SSF48371">
    <property type="entry name" value="ARM repeat"/>
    <property type="match status" value="1"/>
</dbReference>
<reference evidence="2" key="1">
    <citation type="submission" date="2018-01" db="EMBL/GenBank/DDBJ databases">
        <authorList>
            <person name="Mao J.F."/>
        </authorList>
    </citation>
    <scope>NUCLEOTIDE SEQUENCE</scope>
    <source>
        <strain evidence="2">Huo1</strain>
        <tissue evidence="2">Leaf</tissue>
    </source>
</reference>
<dbReference type="Pfam" id="PF26524">
    <property type="entry name" value="ARM_7"/>
    <property type="match status" value="1"/>
</dbReference>
<dbReference type="EMBL" id="PNBA02000013">
    <property type="protein sequence ID" value="KAG6402542.1"/>
    <property type="molecule type" value="Genomic_DNA"/>
</dbReference>
<evidence type="ECO:0000259" key="1">
    <source>
        <dbReference type="Pfam" id="PF26524"/>
    </source>
</evidence>
<name>A0A8X8ZF65_SALSN</name>
<evidence type="ECO:0000313" key="2">
    <source>
        <dbReference type="EMBL" id="KAG6402542.1"/>
    </source>
</evidence>